<evidence type="ECO:0000313" key="3">
    <source>
        <dbReference type="Proteomes" id="UP001178507"/>
    </source>
</evidence>
<protein>
    <submittedName>
        <fullName evidence="2">Uncharacterized protein</fullName>
    </submittedName>
</protein>
<gene>
    <name evidence="2" type="ORF">EVOR1521_LOCUS9329</name>
</gene>
<dbReference type="AlphaFoldDB" id="A0AA36I7Q1"/>
<proteinExistence type="predicted"/>
<evidence type="ECO:0000256" key="1">
    <source>
        <dbReference type="SAM" id="MobiDB-lite"/>
    </source>
</evidence>
<reference evidence="2" key="1">
    <citation type="submission" date="2023-08" db="EMBL/GenBank/DDBJ databases">
        <authorList>
            <person name="Chen Y."/>
            <person name="Shah S."/>
            <person name="Dougan E. K."/>
            <person name="Thang M."/>
            <person name="Chan C."/>
        </authorList>
    </citation>
    <scope>NUCLEOTIDE SEQUENCE</scope>
</reference>
<feature type="region of interest" description="Disordered" evidence="1">
    <location>
        <begin position="94"/>
        <end position="153"/>
    </location>
</feature>
<sequence>MALTNSQAANLAAHELQYDIVAYMVRAQQAARDSCATPFEEASCLCTPGSLETSTRLEASTGIETSTCFDTRAHEEGSSDAGASCQSARRKLSFSDSDASDSPAQCPGRAGADTSDTFGAGHGKCSTASPRSSEWAELEAKEPRSEVQSWRDGLQSRAGEGSVKLLVAHFSSAMVGQELAGKEKETGHESTGRSESADRFEDADCDQAVSGCSLLQEDSVCSISRSYSVATSRSSFQRTPPVASEDLALREAAAGRAHLQLLRDRNARSWRKASAGVGMVQTPRLQASISGKAPLFHARWSPALTATTAPMLSTPQRAKQRAAKQMETLGGTTATSAWDDRTSCSGIFDGQPLRAIRRLLD</sequence>
<dbReference type="EMBL" id="CAUJNA010000835">
    <property type="protein sequence ID" value="CAJ1381743.1"/>
    <property type="molecule type" value="Genomic_DNA"/>
</dbReference>
<name>A0AA36I7Q1_9DINO</name>
<feature type="region of interest" description="Disordered" evidence="1">
    <location>
        <begin position="178"/>
        <end position="200"/>
    </location>
</feature>
<evidence type="ECO:0000313" key="2">
    <source>
        <dbReference type="EMBL" id="CAJ1381743.1"/>
    </source>
</evidence>
<keyword evidence="3" id="KW-1185">Reference proteome</keyword>
<dbReference type="Proteomes" id="UP001178507">
    <property type="component" value="Unassembled WGS sequence"/>
</dbReference>
<organism evidence="2 3">
    <name type="scientific">Effrenium voratum</name>
    <dbReference type="NCBI Taxonomy" id="2562239"/>
    <lineage>
        <taxon>Eukaryota</taxon>
        <taxon>Sar</taxon>
        <taxon>Alveolata</taxon>
        <taxon>Dinophyceae</taxon>
        <taxon>Suessiales</taxon>
        <taxon>Symbiodiniaceae</taxon>
        <taxon>Effrenium</taxon>
    </lineage>
</organism>
<comment type="caution">
    <text evidence="2">The sequence shown here is derived from an EMBL/GenBank/DDBJ whole genome shotgun (WGS) entry which is preliminary data.</text>
</comment>
<feature type="compositionally biased region" description="Basic and acidic residues" evidence="1">
    <location>
        <begin position="180"/>
        <end position="200"/>
    </location>
</feature>
<accession>A0AA36I7Q1</accession>